<dbReference type="PANTHER" id="PTHR43401:SF2">
    <property type="entry name" value="L-THREONINE 3-DEHYDROGENASE"/>
    <property type="match status" value="1"/>
</dbReference>
<evidence type="ECO:0000256" key="1">
    <source>
        <dbReference type="ARBA" id="ARBA00022723"/>
    </source>
</evidence>
<proteinExistence type="predicted"/>
<dbReference type="SUPFAM" id="SSF51735">
    <property type="entry name" value="NAD(P)-binding Rossmann-fold domains"/>
    <property type="match status" value="1"/>
</dbReference>
<evidence type="ECO:0000259" key="5">
    <source>
        <dbReference type="Pfam" id="PF08240"/>
    </source>
</evidence>
<dbReference type="InterPro" id="IPR002328">
    <property type="entry name" value="ADH_Zn_CS"/>
</dbReference>
<name>A0A6J7J1L9_9ZZZZ</name>
<dbReference type="GO" id="GO:0008270">
    <property type="term" value="F:zinc ion binding"/>
    <property type="evidence" value="ECO:0007669"/>
    <property type="project" value="InterPro"/>
</dbReference>
<dbReference type="AlphaFoldDB" id="A0A6J7J1L9"/>
<dbReference type="Gene3D" id="3.90.180.10">
    <property type="entry name" value="Medium-chain alcohol dehydrogenases, catalytic domain"/>
    <property type="match status" value="1"/>
</dbReference>
<dbReference type="SUPFAM" id="SSF50129">
    <property type="entry name" value="GroES-like"/>
    <property type="match status" value="1"/>
</dbReference>
<evidence type="ECO:0000313" key="6">
    <source>
        <dbReference type="EMBL" id="CAB4936514.1"/>
    </source>
</evidence>
<dbReference type="PANTHER" id="PTHR43401">
    <property type="entry name" value="L-THREONINE 3-DEHYDROGENASE"/>
    <property type="match status" value="1"/>
</dbReference>
<evidence type="ECO:0000256" key="2">
    <source>
        <dbReference type="ARBA" id="ARBA00022833"/>
    </source>
</evidence>
<sequence>MFGPDDVVVEVSYNGLCGTDATEFSKGPMMVPLTTPHPGSKHVGPTILGHEFIGVIVDAGANARGRIGSRIACGAGVSCGECDWCRSGRTNLCARYYTLGLSTHGGLAEYAAAPSGICLDIPESCSDLNAALAQPLAVGIHSVRRANLSPGDTVVLLGVGAIGSFICSALAGHDGPVIAIDIDEARLDVARTLGADQAILITPAITAQGIRDLLPDGADVVFETSGVLGGAERAFALAARGGDVVLVGLNKTLQPLNLADIVLREVNVQTTVAHVCGHDMPAALDLLEHSDLATSLVGEVVPLENVVSDGLEPLVRGMAGGKLLVDPRRG</sequence>
<feature type="domain" description="Alcohol dehydrogenase-like N-terminal" evidence="5">
    <location>
        <begin position="3"/>
        <end position="123"/>
    </location>
</feature>
<feature type="domain" description="Alcohol dehydrogenase-like C-terminal" evidence="4">
    <location>
        <begin position="161"/>
        <end position="288"/>
    </location>
</feature>
<dbReference type="GO" id="GO:0016491">
    <property type="term" value="F:oxidoreductase activity"/>
    <property type="evidence" value="ECO:0007669"/>
    <property type="project" value="UniProtKB-KW"/>
</dbReference>
<dbReference type="InterPro" id="IPR036291">
    <property type="entry name" value="NAD(P)-bd_dom_sf"/>
</dbReference>
<reference evidence="6" key="1">
    <citation type="submission" date="2020-05" db="EMBL/GenBank/DDBJ databases">
        <authorList>
            <person name="Chiriac C."/>
            <person name="Salcher M."/>
            <person name="Ghai R."/>
            <person name="Kavagutti S V."/>
        </authorList>
    </citation>
    <scope>NUCLEOTIDE SEQUENCE</scope>
</reference>
<gene>
    <name evidence="6" type="ORF">UFOPK3720_01015</name>
</gene>
<dbReference type="Pfam" id="PF08240">
    <property type="entry name" value="ADH_N"/>
    <property type="match status" value="1"/>
</dbReference>
<dbReference type="InterPro" id="IPR013154">
    <property type="entry name" value="ADH-like_N"/>
</dbReference>
<keyword evidence="2" id="KW-0862">Zinc</keyword>
<accession>A0A6J7J1L9</accession>
<evidence type="ECO:0000256" key="3">
    <source>
        <dbReference type="ARBA" id="ARBA00023002"/>
    </source>
</evidence>
<dbReference type="InterPro" id="IPR013149">
    <property type="entry name" value="ADH-like_C"/>
</dbReference>
<dbReference type="InterPro" id="IPR011032">
    <property type="entry name" value="GroES-like_sf"/>
</dbReference>
<dbReference type="Gene3D" id="3.40.50.720">
    <property type="entry name" value="NAD(P)-binding Rossmann-like Domain"/>
    <property type="match status" value="1"/>
</dbReference>
<keyword evidence="3" id="KW-0560">Oxidoreductase</keyword>
<protein>
    <submittedName>
        <fullName evidence="6">Unannotated protein</fullName>
    </submittedName>
</protein>
<dbReference type="PROSITE" id="PS00059">
    <property type="entry name" value="ADH_ZINC"/>
    <property type="match status" value="1"/>
</dbReference>
<keyword evidence="1" id="KW-0479">Metal-binding</keyword>
<dbReference type="InterPro" id="IPR050129">
    <property type="entry name" value="Zn_alcohol_dh"/>
</dbReference>
<organism evidence="6">
    <name type="scientific">freshwater metagenome</name>
    <dbReference type="NCBI Taxonomy" id="449393"/>
    <lineage>
        <taxon>unclassified sequences</taxon>
        <taxon>metagenomes</taxon>
        <taxon>ecological metagenomes</taxon>
    </lineage>
</organism>
<evidence type="ECO:0000259" key="4">
    <source>
        <dbReference type="Pfam" id="PF00107"/>
    </source>
</evidence>
<dbReference type="EMBL" id="CAFBNB010000186">
    <property type="protein sequence ID" value="CAB4936514.1"/>
    <property type="molecule type" value="Genomic_DNA"/>
</dbReference>
<dbReference type="Pfam" id="PF00107">
    <property type="entry name" value="ADH_zinc_N"/>
    <property type="match status" value="1"/>
</dbReference>